<proteinExistence type="predicted"/>
<keyword evidence="2" id="KW-1185">Reference proteome</keyword>
<evidence type="ECO:0000313" key="1">
    <source>
        <dbReference type="EMBL" id="EDR26349.1"/>
    </source>
</evidence>
<sequence>MVSAKEPNETNSFIRVHSGFHNEYILNQLKNEYHIIDSPILSHDILLPNNINIDIVDADSIISDADYTTLIQRRKYLKDTDFVIFFLKSSFNSSLIQRLQFDLSPSSSFLFIPIEDDDLLLMNCINSILKSNVEPFHNDEINFADEIKSFASQLSSLINDDVYSLMKTNHLSISDLFNSSLLLSKGINEDIVQSLQQLFSTDRFLYFFVLINNLK</sequence>
<dbReference type="GeneID" id="5882407"/>
<dbReference type="Proteomes" id="UP000008076">
    <property type="component" value="Unassembled WGS sequence"/>
</dbReference>
<dbReference type="RefSeq" id="XP_001737374.1">
    <property type="nucleotide sequence ID" value="XM_001737322.1"/>
</dbReference>
<dbReference type="OrthoDB" id="27181at2759"/>
<gene>
    <name evidence="1" type="ORF">EDI_058930</name>
</gene>
<protein>
    <submittedName>
        <fullName evidence="1">Uncharacterized protein</fullName>
    </submittedName>
</protein>
<dbReference type="EMBL" id="DS549210">
    <property type="protein sequence ID" value="EDR26349.1"/>
    <property type="molecule type" value="Genomic_DNA"/>
</dbReference>
<organism evidence="2">
    <name type="scientific">Entamoeba dispar (strain ATCC PRA-260 / SAW760)</name>
    <dbReference type="NCBI Taxonomy" id="370354"/>
    <lineage>
        <taxon>Eukaryota</taxon>
        <taxon>Amoebozoa</taxon>
        <taxon>Evosea</taxon>
        <taxon>Archamoebae</taxon>
        <taxon>Mastigamoebida</taxon>
        <taxon>Entamoebidae</taxon>
        <taxon>Entamoeba</taxon>
    </lineage>
</organism>
<name>B0EGK2_ENTDS</name>
<dbReference type="OMA" id="TNSFIRV"/>
<dbReference type="AlphaFoldDB" id="B0EGK2"/>
<reference evidence="2" key="1">
    <citation type="submission" date="2007-12" db="EMBL/GenBank/DDBJ databases">
        <title>Annotation of Entamoeba dispar SAW760.</title>
        <authorList>
            <person name="Lorenzi H."/>
            <person name="Inman J."/>
            <person name="Schobel S."/>
            <person name="Amedeo P."/>
            <person name="Caler E."/>
        </authorList>
    </citation>
    <scope>NUCLEOTIDE SEQUENCE [LARGE SCALE GENOMIC DNA]</scope>
    <source>
        <strain evidence="2">ATCC PRA-260 / SAW760</strain>
    </source>
</reference>
<accession>B0EGK2</accession>
<dbReference type="KEGG" id="edi:EDI_058930"/>
<evidence type="ECO:0000313" key="2">
    <source>
        <dbReference type="Proteomes" id="UP000008076"/>
    </source>
</evidence>